<evidence type="ECO:0000313" key="1">
    <source>
        <dbReference type="EMBL" id="ARQ94828.1"/>
    </source>
</evidence>
<dbReference type="Proteomes" id="UP000251251">
    <property type="component" value="Segment"/>
</dbReference>
<accession>A0A2Z2GLK2</accession>
<sequence length="164" mass="19643">MILKDVIRYYELTGCDFQQDVKDFGDLQREFYNDMIDNNFTERYESFTDKLQELWVDRQGGWQSVTERKIQLPSNEQLIQMYCKIIEEPEKQPEKTVTFLTNSALRKKKKAENKTLDLIATLTDIEIPFDQFAEYELEVVYAIIGLVGEKKKEAEKKRRQRRKR</sequence>
<reference evidence="1" key="1">
    <citation type="submission" date="2017-04" db="EMBL/GenBank/DDBJ databases">
        <title>Genome sequence and comparative analysis of three virulent Lactococcus garvieae phages, novel phages with genome architecture linking the 936 group phages of Lactococcus lactis.</title>
        <authorList>
            <person name="Hoai T.D."/>
            <person name="Nishiki I."/>
            <person name="Yoshida T."/>
            <person name="Nakai T."/>
        </authorList>
    </citation>
    <scope>NUCLEOTIDE SEQUENCE [LARGE SCALE GENOMIC DNA]</scope>
</reference>
<organism evidence="1 2">
    <name type="scientific">Lactococcus phage PLgW-1</name>
    <dbReference type="NCBI Taxonomy" id="1983536"/>
    <lineage>
        <taxon>Viruses</taxon>
        <taxon>Duplodnaviria</taxon>
        <taxon>Heunggongvirae</taxon>
        <taxon>Uroviricota</taxon>
        <taxon>Caudoviricetes</taxon>
        <taxon>Uwajimavirus</taxon>
        <taxon>Uwajimavirus PLgW1</taxon>
    </lineage>
</organism>
<gene>
    <name evidence="1" type="ORF">PLgW1_17</name>
</gene>
<protein>
    <submittedName>
        <fullName evidence="1">Uncharacterized protein</fullName>
    </submittedName>
</protein>
<name>A0A2Z2GLK2_9CAUD</name>
<proteinExistence type="predicted"/>
<keyword evidence="2" id="KW-1185">Reference proteome</keyword>
<evidence type="ECO:0000313" key="2">
    <source>
        <dbReference type="Proteomes" id="UP000251251"/>
    </source>
</evidence>
<dbReference type="EMBL" id="KY888143">
    <property type="protein sequence ID" value="ARQ94828.1"/>
    <property type="molecule type" value="Genomic_DNA"/>
</dbReference>